<dbReference type="VEuPathDB" id="PlasmoDB:PVX_101310"/>
<evidence type="ECO:0000256" key="1">
    <source>
        <dbReference type="SAM" id="MobiDB-lite"/>
    </source>
</evidence>
<reference evidence="2 3" key="1">
    <citation type="submission" date="2016-07" db="EMBL/GenBank/DDBJ databases">
        <authorList>
            <consortium name="Pathogen Informatics"/>
        </authorList>
    </citation>
    <scope>NUCLEOTIDE SEQUENCE [LARGE SCALE GENOMIC DNA]</scope>
</reference>
<feature type="compositionally biased region" description="Basic and acidic residues" evidence="1">
    <location>
        <begin position="229"/>
        <end position="266"/>
    </location>
</feature>
<feature type="compositionally biased region" description="Basic and acidic residues" evidence="1">
    <location>
        <begin position="280"/>
        <end position="291"/>
    </location>
</feature>
<name>A0A1G4HLK5_PLAVI</name>
<dbReference type="VEuPathDB" id="PlasmoDB:PVP01_1465500"/>
<evidence type="ECO:0000313" key="3">
    <source>
        <dbReference type="Proteomes" id="UP000305196"/>
    </source>
</evidence>
<sequence length="308" mass="35319">MKRIAELYAYSVDKSTAIFNQKKKEEIAKKKKSEVNWLDKLCSEYEKTKKNTFDYFTVKKSEWQNKLNESKFSSCVKCENSKYGNLPWYKKLYYILKGHVYKLLNITDGGENVDGGRNDEGGRYEGGRYEGGRNGQGGGNEEGDLPSRRPQPSQQERTITREFVSYENFDYKSVQKAKNAEDSLFNKYRERFRKARDTEAYLSERSQSELVKRNMSSNSLIGVRSNKSIAEEAPRGEVEAEAKSEAEVKAKTEAEVKAKTEAKADADTANQAIDAEEAEDNRKNFLHVEDSPKFNIKNTWEKLSGYIS</sequence>
<dbReference type="Proteomes" id="UP000305196">
    <property type="component" value="Chromosome 14"/>
</dbReference>
<evidence type="ECO:0000313" key="2">
    <source>
        <dbReference type="EMBL" id="SCO75723.1"/>
    </source>
</evidence>
<dbReference type="VEuPathDB" id="PlasmoDB:PVW1_140072000"/>
<organism evidence="2 3">
    <name type="scientific">Plasmodium vivax</name>
    <name type="common">malaria parasite P. vivax</name>
    <dbReference type="NCBI Taxonomy" id="5855"/>
    <lineage>
        <taxon>Eukaryota</taxon>
        <taxon>Sar</taxon>
        <taxon>Alveolata</taxon>
        <taxon>Apicomplexa</taxon>
        <taxon>Aconoidasida</taxon>
        <taxon>Haemosporida</taxon>
        <taxon>Plasmodiidae</taxon>
        <taxon>Plasmodium</taxon>
        <taxon>Plasmodium (Plasmodium)</taxon>
    </lineage>
</organism>
<feature type="region of interest" description="Disordered" evidence="1">
    <location>
        <begin position="111"/>
        <end position="156"/>
    </location>
</feature>
<dbReference type="AlphaFoldDB" id="A0A1G4HLK5"/>
<proteinExistence type="predicted"/>
<feature type="compositionally biased region" description="Basic and acidic residues" evidence="1">
    <location>
        <begin position="114"/>
        <end position="131"/>
    </location>
</feature>
<gene>
    <name evidence="2" type="ORF">PVC01_140071500</name>
</gene>
<dbReference type="VEuPathDB" id="PlasmoDB:PVPAM_140074300"/>
<protein>
    <submittedName>
        <fullName evidence="2">Uncharacterized protein</fullName>
    </submittedName>
</protein>
<accession>A0A1G4HLK5</accession>
<feature type="region of interest" description="Disordered" evidence="1">
    <location>
        <begin position="228"/>
        <end position="291"/>
    </location>
</feature>
<dbReference type="EMBL" id="LT615269">
    <property type="protein sequence ID" value="SCO75723.1"/>
    <property type="molecule type" value="Genomic_DNA"/>
</dbReference>